<evidence type="ECO:0000313" key="1">
    <source>
        <dbReference type="EMBL" id="CAF0849975.1"/>
    </source>
</evidence>
<dbReference type="Proteomes" id="UP000681722">
    <property type="component" value="Unassembled WGS sequence"/>
</dbReference>
<evidence type="ECO:0008006" key="6">
    <source>
        <dbReference type="Google" id="ProtNLM"/>
    </source>
</evidence>
<sequence>MSSNSAVPELDKDTLFLKSWHTYRQILAENYNQHETLFSKLPDYINSKLKEPFSLLDLGCGDAAYLTKLFHEHNIWRRIISYTGVDLSSEAMKIGEENITGKIIYGYC</sequence>
<gene>
    <name evidence="2" type="ORF">GPM918_LOCUS23012</name>
    <name evidence="1" type="ORF">OVA965_LOCUS7091</name>
    <name evidence="4" type="ORF">SRO942_LOCUS23012</name>
    <name evidence="3" type="ORF">TMI583_LOCUS7085</name>
</gene>
<dbReference type="OrthoDB" id="506498at2759"/>
<dbReference type="Proteomes" id="UP000677228">
    <property type="component" value="Unassembled WGS sequence"/>
</dbReference>
<comment type="caution">
    <text evidence="2">The sequence shown here is derived from an EMBL/GenBank/DDBJ whole genome shotgun (WGS) entry which is preliminary data.</text>
</comment>
<dbReference type="EMBL" id="CAJNOK010002213">
    <property type="protein sequence ID" value="CAF0849975.1"/>
    <property type="molecule type" value="Genomic_DNA"/>
</dbReference>
<dbReference type="EMBL" id="CAJOBA010002212">
    <property type="protein sequence ID" value="CAF3635198.1"/>
    <property type="molecule type" value="Genomic_DNA"/>
</dbReference>
<evidence type="ECO:0000313" key="4">
    <source>
        <dbReference type="EMBL" id="CAF3951511.1"/>
    </source>
</evidence>
<evidence type="ECO:0000313" key="3">
    <source>
        <dbReference type="EMBL" id="CAF3635198.1"/>
    </source>
</evidence>
<dbReference type="Proteomes" id="UP000682733">
    <property type="component" value="Unassembled WGS sequence"/>
</dbReference>
<dbReference type="AlphaFoldDB" id="A0A814VF22"/>
<dbReference type="InterPro" id="IPR029063">
    <property type="entry name" value="SAM-dependent_MTases_sf"/>
</dbReference>
<dbReference type="EMBL" id="CAJOBC010008067">
    <property type="protein sequence ID" value="CAF3951511.1"/>
    <property type="molecule type" value="Genomic_DNA"/>
</dbReference>
<protein>
    <recommendedName>
        <fullName evidence="6">Methyltransferase domain-containing protein</fullName>
    </recommendedName>
</protein>
<organism evidence="2 5">
    <name type="scientific">Didymodactylos carnosus</name>
    <dbReference type="NCBI Taxonomy" id="1234261"/>
    <lineage>
        <taxon>Eukaryota</taxon>
        <taxon>Metazoa</taxon>
        <taxon>Spiralia</taxon>
        <taxon>Gnathifera</taxon>
        <taxon>Rotifera</taxon>
        <taxon>Eurotatoria</taxon>
        <taxon>Bdelloidea</taxon>
        <taxon>Philodinida</taxon>
        <taxon>Philodinidae</taxon>
        <taxon>Didymodactylos</taxon>
    </lineage>
</organism>
<evidence type="ECO:0000313" key="2">
    <source>
        <dbReference type="EMBL" id="CAF1187229.1"/>
    </source>
</evidence>
<proteinExistence type="predicted"/>
<dbReference type="EMBL" id="CAJNOQ010008065">
    <property type="protein sequence ID" value="CAF1187229.1"/>
    <property type="molecule type" value="Genomic_DNA"/>
</dbReference>
<dbReference type="SUPFAM" id="SSF53335">
    <property type="entry name" value="S-adenosyl-L-methionine-dependent methyltransferases"/>
    <property type="match status" value="1"/>
</dbReference>
<keyword evidence="5" id="KW-1185">Reference proteome</keyword>
<dbReference type="Gene3D" id="3.40.50.150">
    <property type="entry name" value="Vaccinia Virus protein VP39"/>
    <property type="match status" value="1"/>
</dbReference>
<accession>A0A814VF22</accession>
<reference evidence="2" key="1">
    <citation type="submission" date="2021-02" db="EMBL/GenBank/DDBJ databases">
        <authorList>
            <person name="Nowell W R."/>
        </authorList>
    </citation>
    <scope>NUCLEOTIDE SEQUENCE</scope>
</reference>
<name>A0A814VF22_9BILA</name>
<dbReference type="Proteomes" id="UP000663829">
    <property type="component" value="Unassembled WGS sequence"/>
</dbReference>
<evidence type="ECO:0000313" key="5">
    <source>
        <dbReference type="Proteomes" id="UP000663829"/>
    </source>
</evidence>